<dbReference type="NCBIfam" id="NF006829">
    <property type="entry name" value="PRK09352.1"/>
    <property type="match status" value="1"/>
</dbReference>
<evidence type="ECO:0000256" key="8">
    <source>
        <dbReference type="ARBA" id="ARBA00023160"/>
    </source>
</evidence>
<keyword evidence="7" id="KW-0443">Lipid metabolism</keyword>
<dbReference type="InterPro" id="IPR004655">
    <property type="entry name" value="FabH"/>
</dbReference>
<proteinExistence type="inferred from homology"/>
<dbReference type="PANTHER" id="PTHR34069">
    <property type="entry name" value="3-OXOACYL-[ACYL-CARRIER-PROTEIN] SYNTHASE 3"/>
    <property type="match status" value="1"/>
</dbReference>
<reference evidence="12 13" key="1">
    <citation type="submission" date="2017-06" db="EMBL/GenBank/DDBJ databases">
        <authorList>
            <person name="Kim H.J."/>
            <person name="Triplett B.A."/>
        </authorList>
    </citation>
    <scope>NUCLEOTIDE SEQUENCE [LARGE SCALE GENOMIC DNA]</scope>
    <source>
        <strain evidence="12 13">SCA</strain>
    </source>
</reference>
<dbReference type="NCBIfam" id="TIGR00747">
    <property type="entry name" value="fabH"/>
    <property type="match status" value="1"/>
</dbReference>
<dbReference type="CDD" id="cd00830">
    <property type="entry name" value="KAS_III"/>
    <property type="match status" value="1"/>
</dbReference>
<evidence type="ECO:0000256" key="2">
    <source>
        <dbReference type="ARBA" id="ARBA00008642"/>
    </source>
</evidence>
<feature type="domain" description="Beta-ketoacyl-[acyl-carrier-protein] synthase III N-terminal" evidence="11">
    <location>
        <begin position="122"/>
        <end position="196"/>
    </location>
</feature>
<evidence type="ECO:0000256" key="6">
    <source>
        <dbReference type="ARBA" id="ARBA00022832"/>
    </source>
</evidence>
<dbReference type="Pfam" id="PF08545">
    <property type="entry name" value="ACP_syn_III"/>
    <property type="match status" value="1"/>
</dbReference>
<keyword evidence="8" id="KW-0275">Fatty acid biosynthesis</keyword>
<accession>A0A239J8V6</accession>
<evidence type="ECO:0000256" key="9">
    <source>
        <dbReference type="ARBA" id="ARBA00023315"/>
    </source>
</evidence>
<dbReference type="GO" id="GO:0004315">
    <property type="term" value="F:3-oxoacyl-[acyl-carrier-protein] synthase activity"/>
    <property type="evidence" value="ECO:0007669"/>
    <property type="project" value="InterPro"/>
</dbReference>
<keyword evidence="6" id="KW-0276">Fatty acid metabolism</keyword>
<evidence type="ECO:0000256" key="5">
    <source>
        <dbReference type="ARBA" id="ARBA00022679"/>
    </source>
</evidence>
<dbReference type="Gene3D" id="3.40.47.10">
    <property type="match status" value="1"/>
</dbReference>
<dbReference type="InterPro" id="IPR013751">
    <property type="entry name" value="ACP_syn_III_N"/>
</dbReference>
<comment type="pathway">
    <text evidence="1">Lipid metabolism.</text>
</comment>
<dbReference type="SUPFAM" id="SSF53901">
    <property type="entry name" value="Thiolase-like"/>
    <property type="match status" value="1"/>
</dbReference>
<sequence>MDVNLSAMNKYYAGIRGVGYYVPEKVVTNTDLAKVLDTSDEWISSKIGVRERRIAAKEEALSDLAYEAGKRALENAGIGPEEVDLIILSRLDPDHIDPATACLVQHRLGAVNASAFDMIIGGCPGGVYALTVGANFVVSGSCKNVLVIIGDVLSRNMINWRDRNTCCFFGDGVGAAVISRLKEDKGIQTYLLETDGDAYETCIIPAGCSRMPLTTENINTDLRYLHMNNKAVKNFATTVAPRSIQKVTERAGVSVEELDFVIFHQANKNIIQYSMEKLGLPLERTHTTIERYGNTGGASVLITLCDAIEKGLIAPGDKIAMTAFGAGLAWAGMYLQWNEKSDFFEVKR</sequence>
<dbReference type="Proteomes" id="UP000198304">
    <property type="component" value="Unassembled WGS sequence"/>
</dbReference>
<dbReference type="GO" id="GO:0044550">
    <property type="term" value="P:secondary metabolite biosynthetic process"/>
    <property type="evidence" value="ECO:0007669"/>
    <property type="project" value="TreeGrafter"/>
</dbReference>
<evidence type="ECO:0000259" key="10">
    <source>
        <dbReference type="Pfam" id="PF08541"/>
    </source>
</evidence>
<dbReference type="InterPro" id="IPR013747">
    <property type="entry name" value="ACP_syn_III_C"/>
</dbReference>
<keyword evidence="9" id="KW-0012">Acyltransferase</keyword>
<keyword evidence="13" id="KW-1185">Reference proteome</keyword>
<evidence type="ECO:0000313" key="13">
    <source>
        <dbReference type="Proteomes" id="UP000198304"/>
    </source>
</evidence>
<evidence type="ECO:0000259" key="11">
    <source>
        <dbReference type="Pfam" id="PF08545"/>
    </source>
</evidence>
<dbReference type="InterPro" id="IPR016039">
    <property type="entry name" value="Thiolase-like"/>
</dbReference>
<dbReference type="PANTHER" id="PTHR34069:SF2">
    <property type="entry name" value="BETA-KETOACYL-[ACYL-CARRIER-PROTEIN] SYNTHASE III"/>
    <property type="match status" value="1"/>
</dbReference>
<evidence type="ECO:0000256" key="3">
    <source>
        <dbReference type="ARBA" id="ARBA00022490"/>
    </source>
</evidence>
<evidence type="ECO:0000313" key="12">
    <source>
        <dbReference type="EMBL" id="SNT01084.1"/>
    </source>
</evidence>
<feature type="domain" description="Beta-ketoacyl-[acyl-carrier-protein] synthase III C-terminal" evidence="10">
    <location>
        <begin position="249"/>
        <end position="337"/>
    </location>
</feature>
<name>A0A239J8V6_9FIRM</name>
<organism evidence="12 13">
    <name type="scientific">Anaerovirgula multivorans</name>
    <dbReference type="NCBI Taxonomy" id="312168"/>
    <lineage>
        <taxon>Bacteria</taxon>
        <taxon>Bacillati</taxon>
        <taxon>Bacillota</taxon>
        <taxon>Clostridia</taxon>
        <taxon>Peptostreptococcales</taxon>
        <taxon>Natronincolaceae</taxon>
        <taxon>Anaerovirgula</taxon>
    </lineage>
</organism>
<dbReference type="RefSeq" id="WP_176431522.1">
    <property type="nucleotide sequence ID" value="NZ_FZOJ01000033.1"/>
</dbReference>
<keyword evidence="4" id="KW-0444">Lipid biosynthesis</keyword>
<keyword evidence="3" id="KW-0963">Cytoplasm</keyword>
<dbReference type="GO" id="GO:0006633">
    <property type="term" value="P:fatty acid biosynthetic process"/>
    <property type="evidence" value="ECO:0007669"/>
    <property type="project" value="UniProtKB-KW"/>
</dbReference>
<protein>
    <submittedName>
        <fullName evidence="12">3-oxoacyl-[acyl-carrier-protein] synthase-3</fullName>
    </submittedName>
</protein>
<dbReference type="AlphaFoldDB" id="A0A239J8V6"/>
<dbReference type="Pfam" id="PF08541">
    <property type="entry name" value="ACP_syn_III_C"/>
    <property type="match status" value="1"/>
</dbReference>
<evidence type="ECO:0000256" key="1">
    <source>
        <dbReference type="ARBA" id="ARBA00005189"/>
    </source>
</evidence>
<evidence type="ECO:0000256" key="4">
    <source>
        <dbReference type="ARBA" id="ARBA00022516"/>
    </source>
</evidence>
<evidence type="ECO:0000256" key="7">
    <source>
        <dbReference type="ARBA" id="ARBA00023098"/>
    </source>
</evidence>
<gene>
    <name evidence="12" type="ORF">SAMN05446037_103330</name>
</gene>
<dbReference type="EMBL" id="FZOJ01000033">
    <property type="protein sequence ID" value="SNT01084.1"/>
    <property type="molecule type" value="Genomic_DNA"/>
</dbReference>
<comment type="similarity">
    <text evidence="2">Belongs to the thiolase-like superfamily. FabH family.</text>
</comment>
<keyword evidence="5" id="KW-0808">Transferase</keyword>